<evidence type="ECO:0000256" key="13">
    <source>
        <dbReference type="ARBA" id="ARBA00080739"/>
    </source>
</evidence>
<dbReference type="GO" id="GO:0030366">
    <property type="term" value="F:molybdopterin synthase activity"/>
    <property type="evidence" value="ECO:0007669"/>
    <property type="project" value="UniProtKB-EC"/>
</dbReference>
<keyword evidence="4" id="KW-0808">Transferase</keyword>
<dbReference type="FunFam" id="3.90.1170.40:FF:000004">
    <property type="entry name" value="Molybdopterin biosynthesis protein MoeE"/>
    <property type="match status" value="1"/>
</dbReference>
<comment type="catalytic activity">
    <reaction evidence="8">
        <text>2 [molybdopterin-synthase sulfur-carrier protein]-C-terminal-Gly-aminoethanethioate + cyclic pyranopterin phosphate + H2O = molybdopterin + 2 [molybdopterin-synthase sulfur-carrier protein]-C-terminal Gly-Gly + 2 H(+)</text>
        <dbReference type="Rhea" id="RHEA:26333"/>
        <dbReference type="Rhea" id="RHEA-COMP:12202"/>
        <dbReference type="Rhea" id="RHEA-COMP:19907"/>
        <dbReference type="ChEBI" id="CHEBI:15377"/>
        <dbReference type="ChEBI" id="CHEBI:15378"/>
        <dbReference type="ChEBI" id="CHEBI:58698"/>
        <dbReference type="ChEBI" id="CHEBI:59648"/>
        <dbReference type="ChEBI" id="CHEBI:90778"/>
        <dbReference type="ChEBI" id="CHEBI:232372"/>
        <dbReference type="EC" id="2.8.1.12"/>
    </reaction>
</comment>
<keyword evidence="5" id="KW-0501">Molybdenum cofactor biosynthesis</keyword>
<dbReference type="InterPro" id="IPR003448">
    <property type="entry name" value="Mopterin_biosynth_MoaE"/>
</dbReference>
<evidence type="ECO:0000313" key="14">
    <source>
        <dbReference type="EMBL" id="MBR7743806.1"/>
    </source>
</evidence>
<dbReference type="Proteomes" id="UP000677016">
    <property type="component" value="Unassembled WGS sequence"/>
</dbReference>
<dbReference type="Pfam" id="PF02391">
    <property type="entry name" value="MoaE"/>
    <property type="match status" value="1"/>
</dbReference>
<comment type="function">
    <text evidence="6">Converts molybdopterin precursor Z into molybdopterin. This requires the incorporation of two sulfur atoms into precursor Z to generate a dithiolene group. The sulfur is provided by MoaD.</text>
</comment>
<dbReference type="PANTHER" id="PTHR23404">
    <property type="entry name" value="MOLYBDOPTERIN SYNTHASE RELATED"/>
    <property type="match status" value="1"/>
</dbReference>
<dbReference type="EC" id="2.8.1.12" evidence="3"/>
<comment type="subunit">
    <text evidence="7">Heterotetramer of 2 MoaD subunits and 2 MoaE subunits. Also stable as homodimer. The enzyme changes between these two forms during catalysis.</text>
</comment>
<protein>
    <recommendedName>
        <fullName evidence="9">Molybdopterin synthase catalytic subunit 1</fullName>
        <ecNumber evidence="3">2.8.1.12</ecNumber>
    </recommendedName>
    <alternativeName>
        <fullName evidence="13">MPT synthase subunit 2 1</fullName>
    </alternativeName>
    <alternativeName>
        <fullName evidence="10">Molybdenum cofactor biosynthesis protein E 1</fullName>
    </alternativeName>
    <alternativeName>
        <fullName evidence="11">Molybdopterin-converting factor large subunit 1</fullName>
    </alternativeName>
    <alternativeName>
        <fullName evidence="12">Molybdopterin-converting factor subunit 2 1</fullName>
    </alternativeName>
</protein>
<comment type="pathway">
    <text evidence="1">Cofactor biosynthesis; molybdopterin biosynthesis.</text>
</comment>
<evidence type="ECO:0000256" key="11">
    <source>
        <dbReference type="ARBA" id="ARBA00078352"/>
    </source>
</evidence>
<dbReference type="InterPro" id="IPR036563">
    <property type="entry name" value="MoaE_sf"/>
</dbReference>
<evidence type="ECO:0000256" key="3">
    <source>
        <dbReference type="ARBA" id="ARBA00011950"/>
    </source>
</evidence>
<evidence type="ECO:0000256" key="2">
    <source>
        <dbReference type="ARBA" id="ARBA00005426"/>
    </source>
</evidence>
<evidence type="ECO:0000256" key="9">
    <source>
        <dbReference type="ARBA" id="ARBA00072424"/>
    </source>
</evidence>
<sequence>MSSCLYPTTCRPESFRGVGDRECPVPDHPGEVALVAVRDEPLSVDEVLGAVRHPRCGGVALFVGVVRDHDHGDDVTGLDYSAHPSAEPTMREVCEEVLAGSDALRVAAVHRTGRLEIGDLAVVVAAAAPHRGQAFDACRAVIDTLKARTPIWKQQHLGDGSDEWVGLP</sequence>
<evidence type="ECO:0000256" key="1">
    <source>
        <dbReference type="ARBA" id="ARBA00005046"/>
    </source>
</evidence>
<dbReference type="SUPFAM" id="SSF54690">
    <property type="entry name" value="Molybdopterin synthase subunit MoaE"/>
    <property type="match status" value="1"/>
</dbReference>
<reference evidence="14" key="1">
    <citation type="submission" date="2021-04" db="EMBL/GenBank/DDBJ databases">
        <title>Phycicoccus avicenniae sp. nov., a novel endophytic actinomycetes isolated from branch of Avicennia mariana.</title>
        <authorList>
            <person name="Tuo L."/>
        </authorList>
    </citation>
    <scope>NUCLEOTIDE SEQUENCE</scope>
    <source>
        <strain evidence="14">BSK3Z-2</strain>
    </source>
</reference>
<accession>A0A941D929</accession>
<comment type="similarity">
    <text evidence="2">Belongs to the MoaE family.</text>
</comment>
<proteinExistence type="inferred from homology"/>
<evidence type="ECO:0000256" key="5">
    <source>
        <dbReference type="ARBA" id="ARBA00023150"/>
    </source>
</evidence>
<name>A0A941D929_9MICO</name>
<evidence type="ECO:0000313" key="15">
    <source>
        <dbReference type="Proteomes" id="UP000677016"/>
    </source>
</evidence>
<evidence type="ECO:0000256" key="7">
    <source>
        <dbReference type="ARBA" id="ARBA00026066"/>
    </source>
</evidence>
<keyword evidence="15" id="KW-1185">Reference proteome</keyword>
<organism evidence="14 15">
    <name type="scientific">Phycicoccus avicenniae</name>
    <dbReference type="NCBI Taxonomy" id="2828860"/>
    <lineage>
        <taxon>Bacteria</taxon>
        <taxon>Bacillati</taxon>
        <taxon>Actinomycetota</taxon>
        <taxon>Actinomycetes</taxon>
        <taxon>Micrococcales</taxon>
        <taxon>Intrasporangiaceae</taxon>
        <taxon>Phycicoccus</taxon>
    </lineage>
</organism>
<evidence type="ECO:0000256" key="8">
    <source>
        <dbReference type="ARBA" id="ARBA00049878"/>
    </source>
</evidence>
<comment type="caution">
    <text evidence="14">The sequence shown here is derived from an EMBL/GenBank/DDBJ whole genome shotgun (WGS) entry which is preliminary data.</text>
</comment>
<dbReference type="CDD" id="cd00756">
    <property type="entry name" value="MoaE"/>
    <property type="match status" value="1"/>
</dbReference>
<evidence type="ECO:0000256" key="10">
    <source>
        <dbReference type="ARBA" id="ARBA00076955"/>
    </source>
</evidence>
<dbReference type="AlphaFoldDB" id="A0A941D929"/>
<evidence type="ECO:0000256" key="6">
    <source>
        <dbReference type="ARBA" id="ARBA00025448"/>
    </source>
</evidence>
<gene>
    <name evidence="14" type="ORF">KC207_10945</name>
</gene>
<dbReference type="GO" id="GO:0006777">
    <property type="term" value="P:Mo-molybdopterin cofactor biosynthetic process"/>
    <property type="evidence" value="ECO:0007669"/>
    <property type="project" value="UniProtKB-KW"/>
</dbReference>
<dbReference type="Gene3D" id="3.90.1170.40">
    <property type="entry name" value="Molybdopterin biosynthesis MoaE subunit"/>
    <property type="match status" value="1"/>
</dbReference>
<dbReference type="EMBL" id="JAGSNF010000015">
    <property type="protein sequence ID" value="MBR7743806.1"/>
    <property type="molecule type" value="Genomic_DNA"/>
</dbReference>
<evidence type="ECO:0000256" key="4">
    <source>
        <dbReference type="ARBA" id="ARBA00022679"/>
    </source>
</evidence>
<evidence type="ECO:0000256" key="12">
    <source>
        <dbReference type="ARBA" id="ARBA00080680"/>
    </source>
</evidence>